<dbReference type="Proteomes" id="UP000193648">
    <property type="component" value="Unassembled WGS sequence"/>
</dbReference>
<dbReference type="AlphaFoldDB" id="A0A1Y2GPK7"/>
<feature type="compositionally biased region" description="Basic and acidic residues" evidence="4">
    <location>
        <begin position="767"/>
        <end position="776"/>
    </location>
</feature>
<dbReference type="InterPro" id="IPR045379">
    <property type="entry name" value="Crinkler_N"/>
</dbReference>
<protein>
    <recommendedName>
        <fullName evidence="5">Crinkler effector protein N-terminal domain-containing protein</fullName>
    </recommendedName>
</protein>
<evidence type="ECO:0000259" key="5">
    <source>
        <dbReference type="Pfam" id="PF20147"/>
    </source>
</evidence>
<feature type="region of interest" description="Disordered" evidence="4">
    <location>
        <begin position="1"/>
        <end position="29"/>
    </location>
</feature>
<feature type="region of interest" description="Disordered" evidence="4">
    <location>
        <begin position="723"/>
        <end position="789"/>
    </location>
</feature>
<proteinExistence type="predicted"/>
<organism evidence="6 7">
    <name type="scientific">Lobosporangium transversale</name>
    <dbReference type="NCBI Taxonomy" id="64571"/>
    <lineage>
        <taxon>Eukaryota</taxon>
        <taxon>Fungi</taxon>
        <taxon>Fungi incertae sedis</taxon>
        <taxon>Mucoromycota</taxon>
        <taxon>Mortierellomycotina</taxon>
        <taxon>Mortierellomycetes</taxon>
        <taxon>Mortierellales</taxon>
        <taxon>Mortierellaceae</taxon>
        <taxon>Lobosporangium</taxon>
    </lineage>
</organism>
<feature type="domain" description="Crinkler effector protein N-terminal" evidence="5">
    <location>
        <begin position="36"/>
        <end position="130"/>
    </location>
</feature>
<accession>A0A1Y2GPK7</accession>
<dbReference type="GO" id="GO:0043657">
    <property type="term" value="C:host cell"/>
    <property type="evidence" value="ECO:0007669"/>
    <property type="project" value="UniProtKB-SubCell"/>
</dbReference>
<dbReference type="STRING" id="64571.A0A1Y2GPK7"/>
<keyword evidence="7" id="KW-1185">Reference proteome</keyword>
<evidence type="ECO:0000256" key="2">
    <source>
        <dbReference type="ARBA" id="ARBA00004613"/>
    </source>
</evidence>
<evidence type="ECO:0000256" key="3">
    <source>
        <dbReference type="ARBA" id="ARBA00022525"/>
    </source>
</evidence>
<gene>
    <name evidence="6" type="ORF">BCR41DRAFT_352776</name>
</gene>
<comment type="subcellular location">
    <subcellularLocation>
        <location evidence="1">Host cell</location>
    </subcellularLocation>
    <subcellularLocation>
        <location evidence="2">Secreted</location>
    </subcellularLocation>
</comment>
<dbReference type="OrthoDB" id="2303713at2759"/>
<dbReference type="GeneID" id="33565855"/>
<evidence type="ECO:0000313" key="7">
    <source>
        <dbReference type="Proteomes" id="UP000193648"/>
    </source>
</evidence>
<comment type="caution">
    <text evidence="6">The sequence shown here is derived from an EMBL/GenBank/DDBJ whole genome shotgun (WGS) entry which is preliminary data.</text>
</comment>
<dbReference type="GO" id="GO:0005576">
    <property type="term" value="C:extracellular region"/>
    <property type="evidence" value="ECO:0007669"/>
    <property type="project" value="UniProtKB-SubCell"/>
</dbReference>
<evidence type="ECO:0000256" key="4">
    <source>
        <dbReference type="SAM" id="MobiDB-lite"/>
    </source>
</evidence>
<dbReference type="EMBL" id="MCFF01000016">
    <property type="protein sequence ID" value="ORZ17587.1"/>
    <property type="molecule type" value="Genomic_DNA"/>
</dbReference>
<name>A0A1Y2GPK7_9FUNG</name>
<dbReference type="SUPFAM" id="SSF52540">
    <property type="entry name" value="P-loop containing nucleoside triphosphate hydrolases"/>
    <property type="match status" value="1"/>
</dbReference>
<feature type="compositionally biased region" description="Polar residues" evidence="4">
    <location>
        <begin position="751"/>
        <end position="760"/>
    </location>
</feature>
<feature type="compositionally biased region" description="Polar residues" evidence="4">
    <location>
        <begin position="1"/>
        <end position="10"/>
    </location>
</feature>
<feature type="compositionally biased region" description="Low complexity" evidence="4">
    <location>
        <begin position="737"/>
        <end position="750"/>
    </location>
</feature>
<reference evidence="6 7" key="1">
    <citation type="submission" date="2016-07" db="EMBL/GenBank/DDBJ databases">
        <title>Pervasive Adenine N6-methylation of Active Genes in Fungi.</title>
        <authorList>
            <consortium name="DOE Joint Genome Institute"/>
            <person name="Mondo S.J."/>
            <person name="Dannebaum R.O."/>
            <person name="Kuo R.C."/>
            <person name="Labutti K."/>
            <person name="Haridas S."/>
            <person name="Kuo A."/>
            <person name="Salamov A."/>
            <person name="Ahrendt S.R."/>
            <person name="Lipzen A."/>
            <person name="Sullivan W."/>
            <person name="Andreopoulos W.B."/>
            <person name="Clum A."/>
            <person name="Lindquist E."/>
            <person name="Daum C."/>
            <person name="Ramamoorthy G.K."/>
            <person name="Gryganskyi A."/>
            <person name="Culley D."/>
            <person name="Magnuson J.K."/>
            <person name="James T.Y."/>
            <person name="O'Malley M.A."/>
            <person name="Stajich J.E."/>
            <person name="Spatafora J.W."/>
            <person name="Visel A."/>
            <person name="Grigoriev I.V."/>
        </authorList>
    </citation>
    <scope>NUCLEOTIDE SEQUENCE [LARGE SCALE GENOMIC DNA]</scope>
    <source>
        <strain evidence="6 7">NRRL 3116</strain>
    </source>
</reference>
<dbReference type="InParanoid" id="A0A1Y2GPK7"/>
<dbReference type="Pfam" id="PF20147">
    <property type="entry name" value="Crinkler"/>
    <property type="match status" value="1"/>
</dbReference>
<keyword evidence="3" id="KW-0964">Secreted</keyword>
<evidence type="ECO:0000313" key="6">
    <source>
        <dbReference type="EMBL" id="ORZ17587.1"/>
    </source>
</evidence>
<dbReference type="InterPro" id="IPR027417">
    <property type="entry name" value="P-loop_NTPase"/>
</dbReference>
<evidence type="ECO:0000256" key="1">
    <source>
        <dbReference type="ARBA" id="ARBA00004340"/>
    </source>
</evidence>
<feature type="region of interest" description="Disordered" evidence="4">
    <location>
        <begin position="133"/>
        <end position="159"/>
    </location>
</feature>
<sequence length="847" mass="94946">MGSSKSSPRQSPRHNPLGANEGRSISGSNTPKPIDLKIFCIIEGEATSFSVKILSNCSVDELKQAIKAAKKNAFKDFDADQLTLWRTVNPRRDKDNKVDLDGTVEKTELDDERALLSELDELTSRRTYVIVKLPPPAPRSPKRSLEDIEDGGSEEHFTKRLRPSESREVYTLANGQTVSLPKFMIDMLNETSLQPESRLNFSSLKDVKVGEEVEIRSLGRSPKFFGLASQNLLVTEQMMELWEAMTESKFPFTKCLSGPMGVGKSYITWFLAAKAYAHGWQVLYIPDAKNFSVCRAEDDASAIICQIFLDLNKDILTAEELSIMANLESSGSLISTIARHIICLFQRGRQKTLFIVDEHGSLFYGDKAATDRFPVLSNLDSFNTWLTNGGGVCVVFTGTAHGKFERTILRDPDEYLVYVEPLSQDTFEKLFKITIAPFDLTSQKSLMSRMNAIIGIINRVPRDLVRFAKSIMLIKGGQLTVEQIDDGLEAYDRKCFDSYSNEISAHLNKLEGIWKEITIQALTKMFLPGRQGSQPGTFGWEFLDTGMVYRSTNERNVPEYRPINYPAQRAILNLYRVIPLPDSLRSVLASGNFDGSQFQEALFRELIRGYSHTFESTDLAGGNKMDTIFNISGYELLGKPPRMLGTVEEDGKRILINGGSYARFDFILGYMFIQVSVSSFTVHNDPNRSTCIDRAFWKRKTTGKNQIEEYLDVAFGGVHQATMTEEPADDKNDNITSNNKGKSNRGRGNNQSDGKGTNNGVKKRKKGNDEGSDNKNGEGSSKKRKTVKKFAVTRDGKPCNDFQIVYICGGNKADKNAEPPNHTGKVTEYPQVRHICYDELKSKLFRA</sequence>
<dbReference type="RefSeq" id="XP_021881974.1">
    <property type="nucleotide sequence ID" value="XM_022024011.1"/>
</dbReference>